<keyword evidence="1" id="KW-0472">Membrane</keyword>
<feature type="transmembrane region" description="Helical" evidence="1">
    <location>
        <begin position="120"/>
        <end position="142"/>
    </location>
</feature>
<dbReference type="OrthoDB" id="329514at2"/>
<feature type="transmembrane region" description="Helical" evidence="1">
    <location>
        <begin position="85"/>
        <end position="108"/>
    </location>
</feature>
<evidence type="ECO:0000313" key="2">
    <source>
        <dbReference type="EMBL" id="SEI01377.1"/>
    </source>
</evidence>
<proteinExistence type="predicted"/>
<evidence type="ECO:0008006" key="4">
    <source>
        <dbReference type="Google" id="ProtNLM"/>
    </source>
</evidence>
<keyword evidence="1" id="KW-1133">Transmembrane helix</keyword>
<feature type="transmembrane region" description="Helical" evidence="1">
    <location>
        <begin position="6"/>
        <end position="25"/>
    </location>
</feature>
<evidence type="ECO:0000256" key="1">
    <source>
        <dbReference type="SAM" id="Phobius"/>
    </source>
</evidence>
<name>A0A1H6MPR0_9FLAO</name>
<evidence type="ECO:0000313" key="3">
    <source>
        <dbReference type="Proteomes" id="UP000199634"/>
    </source>
</evidence>
<dbReference type="STRING" id="1159016.SAMN02927937_02732"/>
<organism evidence="2 3">
    <name type="scientific">Paenimyroides marinum</name>
    <dbReference type="NCBI Taxonomy" id="1159016"/>
    <lineage>
        <taxon>Bacteria</taxon>
        <taxon>Pseudomonadati</taxon>
        <taxon>Bacteroidota</taxon>
        <taxon>Flavobacteriia</taxon>
        <taxon>Flavobacteriales</taxon>
        <taxon>Flavobacteriaceae</taxon>
        <taxon>Paenimyroides</taxon>
    </lineage>
</organism>
<dbReference type="EMBL" id="FNXE01000059">
    <property type="protein sequence ID" value="SEI01377.1"/>
    <property type="molecule type" value="Genomic_DNA"/>
</dbReference>
<sequence>MYSTLLIFHSLIRWLVLVFILYSIYRAFVGLVNDRAFSKTDNAFRHWTATVAHIQLMIGIILYTKSPLVKYFWKEKESSFQNLELTFYGLIHIILMLTAIVVVTIGSAKAKRQQTNKKKFKTMLVWFSIALIIIFIAIPWPFLPFSGRPYFRIF</sequence>
<gene>
    <name evidence="2" type="ORF">SAMN02927937_02732</name>
</gene>
<protein>
    <recommendedName>
        <fullName evidence="4">Cytochrome B</fullName>
    </recommendedName>
</protein>
<feature type="transmembrane region" description="Helical" evidence="1">
    <location>
        <begin position="46"/>
        <end position="65"/>
    </location>
</feature>
<reference evidence="2 3" key="1">
    <citation type="submission" date="2016-10" db="EMBL/GenBank/DDBJ databases">
        <authorList>
            <person name="de Groot N.N."/>
        </authorList>
    </citation>
    <scope>NUCLEOTIDE SEQUENCE [LARGE SCALE GENOMIC DNA]</scope>
    <source>
        <strain evidence="2 3">CGMCC 1.10825</strain>
    </source>
</reference>
<accession>A0A1H6MPR0</accession>
<keyword evidence="3" id="KW-1185">Reference proteome</keyword>
<dbReference type="AlphaFoldDB" id="A0A1H6MPR0"/>
<keyword evidence="1" id="KW-0812">Transmembrane</keyword>
<dbReference type="Proteomes" id="UP000199634">
    <property type="component" value="Unassembled WGS sequence"/>
</dbReference>